<dbReference type="InterPro" id="IPR003342">
    <property type="entry name" value="ArnT-like_N"/>
</dbReference>
<name>A0AAF0ZAP4_9CHRO</name>
<evidence type="ECO:0000256" key="3">
    <source>
        <dbReference type="ARBA" id="ARBA00007222"/>
    </source>
</evidence>
<dbReference type="AlphaFoldDB" id="A0AAF0ZAP4"/>
<keyword evidence="10" id="KW-1003">Cell membrane</keyword>
<comment type="pathway">
    <text evidence="2 10">Protein modification; protein glycosylation.</text>
</comment>
<feature type="transmembrane region" description="Helical" evidence="10">
    <location>
        <begin position="228"/>
        <end position="245"/>
    </location>
</feature>
<dbReference type="EMBL" id="CP138348">
    <property type="protein sequence ID" value="WPF87524.1"/>
    <property type="molecule type" value="Genomic_DNA"/>
</dbReference>
<dbReference type="EC" id="2.4.1.-" evidence="10"/>
<feature type="transmembrane region" description="Helical" evidence="10">
    <location>
        <begin position="385"/>
        <end position="404"/>
    </location>
</feature>
<dbReference type="InterPro" id="IPR032421">
    <property type="entry name" value="PMT_4TMC"/>
</dbReference>
<dbReference type="RefSeq" id="WP_320001061.1">
    <property type="nucleotide sequence ID" value="NZ_CP138348.1"/>
</dbReference>
<reference evidence="13" key="1">
    <citation type="submission" date="2023-11" db="EMBL/GenBank/DDBJ databases">
        <title>Genome sequence of Cyanobacterium aponinum BCRC AL20115.</title>
        <authorList>
            <person name="Chang H.-Y."/>
            <person name="Lin K.-M."/>
            <person name="Hsueh H.-T."/>
            <person name="Chu H.-A."/>
            <person name="Kuo C.-H."/>
        </authorList>
    </citation>
    <scope>NUCLEOTIDE SEQUENCE</scope>
    <source>
        <strain evidence="13">AL20115</strain>
    </source>
</reference>
<evidence type="ECO:0000256" key="1">
    <source>
        <dbReference type="ARBA" id="ARBA00004127"/>
    </source>
</evidence>
<feature type="domain" description="ArnT-like N-terminal" evidence="11">
    <location>
        <begin position="36"/>
        <end position="278"/>
    </location>
</feature>
<feature type="transmembrane region" description="Helical" evidence="10">
    <location>
        <begin position="410"/>
        <end position="429"/>
    </location>
</feature>
<evidence type="ECO:0000256" key="6">
    <source>
        <dbReference type="ARBA" id="ARBA00022692"/>
    </source>
</evidence>
<dbReference type="GO" id="GO:0005886">
    <property type="term" value="C:plasma membrane"/>
    <property type="evidence" value="ECO:0007669"/>
    <property type="project" value="UniProtKB-SubCell"/>
</dbReference>
<keyword evidence="6 10" id="KW-0812">Transmembrane</keyword>
<keyword evidence="4 10" id="KW-0328">Glycosyltransferase</keyword>
<evidence type="ECO:0000259" key="11">
    <source>
        <dbReference type="Pfam" id="PF02366"/>
    </source>
</evidence>
<evidence type="ECO:0000256" key="10">
    <source>
        <dbReference type="RuleBase" id="RU367007"/>
    </source>
</evidence>
<keyword evidence="8 10" id="KW-0472">Membrane</keyword>
<dbReference type="InterPro" id="IPR027005">
    <property type="entry name" value="PMT-like"/>
</dbReference>
<feature type="transmembrane region" description="Helical" evidence="10">
    <location>
        <begin position="257"/>
        <end position="275"/>
    </location>
</feature>
<feature type="transmembrane region" description="Helical" evidence="10">
    <location>
        <begin position="347"/>
        <end position="365"/>
    </location>
</feature>
<comment type="subcellular location">
    <subcellularLocation>
        <location evidence="10">Cell membrane</location>
    </subcellularLocation>
    <subcellularLocation>
        <location evidence="1">Endomembrane system</location>
        <topology evidence="1">Multi-pass membrane protein</topology>
    </subcellularLocation>
</comment>
<evidence type="ECO:0000313" key="13">
    <source>
        <dbReference type="EMBL" id="WPF87524.1"/>
    </source>
</evidence>
<feature type="transmembrane region" description="Helical" evidence="10">
    <location>
        <begin position="128"/>
        <end position="147"/>
    </location>
</feature>
<dbReference type="Pfam" id="PF16192">
    <property type="entry name" value="PMT_4TMC"/>
    <property type="match status" value="1"/>
</dbReference>
<dbReference type="PANTHER" id="PTHR10050:SF46">
    <property type="entry name" value="PROTEIN O-MANNOSYL-TRANSFERASE 2"/>
    <property type="match status" value="1"/>
</dbReference>
<protein>
    <recommendedName>
        <fullName evidence="9 10">Polyprenol-phosphate-mannose--protein mannosyltransferase</fullName>
        <ecNumber evidence="10">2.4.1.-</ecNumber>
    </recommendedName>
</protein>
<keyword evidence="7 10" id="KW-1133">Transmembrane helix</keyword>
<proteinExistence type="inferred from homology"/>
<feature type="transmembrane region" description="Helical" evidence="10">
    <location>
        <begin position="28"/>
        <end position="45"/>
    </location>
</feature>
<evidence type="ECO:0000256" key="5">
    <source>
        <dbReference type="ARBA" id="ARBA00022679"/>
    </source>
</evidence>
<gene>
    <name evidence="13" type="ORF">SAY89_11985</name>
</gene>
<evidence type="ECO:0000256" key="9">
    <source>
        <dbReference type="ARBA" id="ARBA00093617"/>
    </source>
</evidence>
<dbReference type="GO" id="GO:0012505">
    <property type="term" value="C:endomembrane system"/>
    <property type="evidence" value="ECO:0007669"/>
    <property type="project" value="UniProtKB-SubCell"/>
</dbReference>
<accession>A0AAF0ZAP4</accession>
<evidence type="ECO:0000256" key="8">
    <source>
        <dbReference type="ARBA" id="ARBA00023136"/>
    </source>
</evidence>
<comment type="function">
    <text evidence="10">Protein O-mannosyltransferase that catalyzes the transfer of a single mannose residue from a polyprenol phospho-mannosyl lipidic donor to the hydroxyl group of selected serine and threonine residues in acceptor proteins.</text>
</comment>
<feature type="domain" description="Protein O-mannosyl-transferase C-terminal four TM" evidence="12">
    <location>
        <begin position="283"/>
        <end position="480"/>
    </location>
</feature>
<feature type="transmembrane region" description="Helical" evidence="10">
    <location>
        <begin position="176"/>
        <end position="196"/>
    </location>
</feature>
<organism evidence="13">
    <name type="scientific">Cyanobacterium aponinum AL20115</name>
    <dbReference type="NCBI Taxonomy" id="3090662"/>
    <lineage>
        <taxon>Bacteria</taxon>
        <taxon>Bacillati</taxon>
        <taxon>Cyanobacteriota</taxon>
        <taxon>Cyanophyceae</taxon>
        <taxon>Oscillatoriophycideae</taxon>
        <taxon>Chroococcales</taxon>
        <taxon>Geminocystaceae</taxon>
        <taxon>Cyanobacterium</taxon>
    </lineage>
</organism>
<dbReference type="GO" id="GO:0004169">
    <property type="term" value="F:dolichyl-phosphate-mannose-protein mannosyltransferase activity"/>
    <property type="evidence" value="ECO:0007669"/>
    <property type="project" value="UniProtKB-UniRule"/>
</dbReference>
<comment type="similarity">
    <text evidence="3 10">Belongs to the glycosyltransferase 39 family.</text>
</comment>
<evidence type="ECO:0000256" key="2">
    <source>
        <dbReference type="ARBA" id="ARBA00004922"/>
    </source>
</evidence>
<keyword evidence="5 10" id="KW-0808">Transferase</keyword>
<sequence>MPERYYSSIRDILSAIGSIRRWLTRNKALLITMTAILLFNIATHYQNLAKHNILIFDEWYHAKFAWNYLNGVPFFDIHPPLGKLMIAWGIWINDHLNPFSPDIFTVDTFTDRSGYNPDFIVNTWGARWLTALFGVMLPFVMGIFSYSWTADKRLMVITTIISSCDGLMLAESRLSLINIFLVVFGFASLTCFLWWSNPRLADPQWLLWCGSILMGCCISIKFNGLGYLGTLLTIYLLFLITNQMKLSVWHIPTLRDIGLFIFVIPIAIYIGLWMIHFEFNRDDLLTVHRQIWEGNQQLAQMWKETPEKENAYCSRWWTWFWLQRPIAYFFQSSPTHYTAIYAITNPLLHYLSSLMVGIFPIFLYIDTYDLLTLRFCLHFRFHELMMVYGVLIGWSANYLPWALVGRCLFLYHYTASLYFSIVLISYLIYRFMFSQQLLLKFIGCSMMFLIPLAFMYWLPIFIGIPIPHANYDQLFLFDSWR</sequence>
<feature type="transmembrane region" description="Helical" evidence="10">
    <location>
        <begin position="441"/>
        <end position="466"/>
    </location>
</feature>
<dbReference type="Pfam" id="PF02366">
    <property type="entry name" value="PMT"/>
    <property type="match status" value="1"/>
</dbReference>
<dbReference type="PANTHER" id="PTHR10050">
    <property type="entry name" value="DOLICHYL-PHOSPHATE-MANNOSE--PROTEIN MANNOSYLTRANSFERASE"/>
    <property type="match status" value="1"/>
</dbReference>
<evidence type="ECO:0000259" key="12">
    <source>
        <dbReference type="Pfam" id="PF16192"/>
    </source>
</evidence>
<evidence type="ECO:0000256" key="4">
    <source>
        <dbReference type="ARBA" id="ARBA00022676"/>
    </source>
</evidence>
<evidence type="ECO:0000256" key="7">
    <source>
        <dbReference type="ARBA" id="ARBA00022989"/>
    </source>
</evidence>